<sequence length="196" mass="22083">MKIINKYLFGTVILLMILAVVACTGGQGLKEGTDGTKGITDDFEQNQVGLSLEEADSRLLAYQLELQMRSSFKTAYQSWLNLSRIAEDDNNLEQISSVLHATLAGFVVESQIEEELQKLKDINKGGEGEVSFPTHEVVNNIEVKENNSDEVQVMITATRYYPASEWAGEKYNKEFNYVVTLLNENNTWMIKKVGYQ</sequence>
<dbReference type="EMBL" id="OBDZ01000043">
    <property type="protein sequence ID" value="SNY46589.1"/>
    <property type="molecule type" value="Genomic_DNA"/>
</dbReference>
<dbReference type="PROSITE" id="PS51257">
    <property type="entry name" value="PROKAR_LIPOPROTEIN"/>
    <property type="match status" value="1"/>
</dbReference>
<keyword evidence="2" id="KW-1185">Reference proteome</keyword>
<reference evidence="2" key="1">
    <citation type="submission" date="2017-09" db="EMBL/GenBank/DDBJ databases">
        <authorList>
            <person name="Varghese N."/>
            <person name="Submissions S."/>
        </authorList>
    </citation>
    <scope>NUCLEOTIDE SEQUENCE [LARGE SCALE GENOMIC DNA]</scope>
    <source>
        <strain evidence="2">MSL47</strain>
    </source>
</reference>
<evidence type="ECO:0000313" key="1">
    <source>
        <dbReference type="EMBL" id="SNY46589.1"/>
    </source>
</evidence>
<dbReference type="OrthoDB" id="2126587at2"/>
<gene>
    <name evidence="1" type="ORF">SAMN06265827_14314</name>
</gene>
<name>A0A285IF38_9FIRM</name>
<organism evidence="1 2">
    <name type="scientific">Orenia metallireducens</name>
    <dbReference type="NCBI Taxonomy" id="1413210"/>
    <lineage>
        <taxon>Bacteria</taxon>
        <taxon>Bacillati</taxon>
        <taxon>Bacillota</taxon>
        <taxon>Clostridia</taxon>
        <taxon>Halanaerobiales</taxon>
        <taxon>Halobacteroidaceae</taxon>
        <taxon>Orenia</taxon>
    </lineage>
</organism>
<evidence type="ECO:0000313" key="2">
    <source>
        <dbReference type="Proteomes" id="UP000219573"/>
    </source>
</evidence>
<proteinExistence type="predicted"/>
<dbReference type="Proteomes" id="UP000219573">
    <property type="component" value="Unassembled WGS sequence"/>
</dbReference>
<protein>
    <submittedName>
        <fullName evidence="1">Uncharacterized protein</fullName>
    </submittedName>
</protein>
<dbReference type="RefSeq" id="WP_097019543.1">
    <property type="nucleotide sequence ID" value="NZ_OBDZ01000043.1"/>
</dbReference>
<dbReference type="AlphaFoldDB" id="A0A285IF38"/>
<accession>A0A285IF38</accession>